<dbReference type="PANTHER" id="PTHR21152">
    <property type="entry name" value="AMINOTRANSFERASE CLASS V"/>
    <property type="match status" value="1"/>
</dbReference>
<organism evidence="4 5">
    <name type="scientific">Shewanella denitrificans (strain OS217 / ATCC BAA-1090 / DSM 15013)</name>
    <dbReference type="NCBI Taxonomy" id="318161"/>
    <lineage>
        <taxon>Bacteria</taxon>
        <taxon>Pseudomonadati</taxon>
        <taxon>Pseudomonadota</taxon>
        <taxon>Gammaproteobacteria</taxon>
        <taxon>Alteromonadales</taxon>
        <taxon>Shewanellaceae</taxon>
        <taxon>Shewanella</taxon>
    </lineage>
</organism>
<dbReference type="InterPro" id="IPR015421">
    <property type="entry name" value="PyrdxlP-dep_Trfase_major"/>
</dbReference>
<dbReference type="AlphaFoldDB" id="Q12RT4"/>
<dbReference type="InterPro" id="IPR000192">
    <property type="entry name" value="Aminotrans_V_dom"/>
</dbReference>
<sequence length="312" mass="33777">MDTCVVNLIEPGDEVIVCINGAFGQRIAESVAKVGGIVTEVHSEWGTPVLPEKLEQALSATPNCKIVSFVHAETSTGVRNDAKVLCEIANRHGALTLVDAVTSLGGIPVCVDEWGIDAIFSGTQKCLSCPPSLSPVSFSQRAIDKIQSRKSAIPSWFLDVTKVSSYWTGQARAYHHTAPVNALYGLHQALVEYHYEGNEKSFARHAAVSAELVKGLSILGLHPLVEDKYRLPQLITVKIPEYLDEAKLRRALLSTYDIEIGAGLGMLAGKVIRIGVMGNGARIENMQRLISALSKVLVQDDVKIKCKTESFA</sequence>
<gene>
    <name evidence="4" type="ordered locus">Sden_0552</name>
</gene>
<protein>
    <submittedName>
        <fullName evidence="4">Aminotransferase, class V</fullName>
    </submittedName>
</protein>
<keyword evidence="4" id="KW-0032">Aminotransferase</keyword>
<evidence type="ECO:0000256" key="2">
    <source>
        <dbReference type="ARBA" id="ARBA00022898"/>
    </source>
</evidence>
<evidence type="ECO:0000259" key="3">
    <source>
        <dbReference type="Pfam" id="PF00266"/>
    </source>
</evidence>
<evidence type="ECO:0000256" key="1">
    <source>
        <dbReference type="ARBA" id="ARBA00001933"/>
    </source>
</evidence>
<dbReference type="InterPro" id="IPR015422">
    <property type="entry name" value="PyrdxlP-dep_Trfase_small"/>
</dbReference>
<dbReference type="eggNOG" id="COG0075">
    <property type="taxonomic scope" value="Bacteria"/>
</dbReference>
<keyword evidence="2" id="KW-0663">Pyridoxal phosphate</keyword>
<evidence type="ECO:0000313" key="4">
    <source>
        <dbReference type="EMBL" id="ABE53842.1"/>
    </source>
</evidence>
<comment type="cofactor">
    <cofactor evidence="1">
        <name>pyridoxal 5'-phosphate</name>
        <dbReference type="ChEBI" id="CHEBI:597326"/>
    </cofactor>
</comment>
<keyword evidence="5" id="KW-1185">Reference proteome</keyword>
<dbReference type="Pfam" id="PF00266">
    <property type="entry name" value="Aminotran_5"/>
    <property type="match status" value="1"/>
</dbReference>
<dbReference type="Gene3D" id="3.40.640.10">
    <property type="entry name" value="Type I PLP-dependent aspartate aminotransferase-like (Major domain)"/>
    <property type="match status" value="1"/>
</dbReference>
<dbReference type="PANTHER" id="PTHR21152:SF40">
    <property type="entry name" value="ALANINE--GLYOXYLATE AMINOTRANSFERASE"/>
    <property type="match status" value="1"/>
</dbReference>
<evidence type="ECO:0000313" key="5">
    <source>
        <dbReference type="Proteomes" id="UP000001982"/>
    </source>
</evidence>
<feature type="domain" description="Aminotransferase class V" evidence="3">
    <location>
        <begin position="8"/>
        <end position="264"/>
    </location>
</feature>
<accession>Q12RT4</accession>
<keyword evidence="4" id="KW-0808">Transferase</keyword>
<dbReference type="GO" id="GO:0019265">
    <property type="term" value="P:glycine biosynthetic process, by transamination of glyoxylate"/>
    <property type="evidence" value="ECO:0007669"/>
    <property type="project" value="TreeGrafter"/>
</dbReference>
<reference evidence="4 5" key="1">
    <citation type="submission" date="2006-03" db="EMBL/GenBank/DDBJ databases">
        <title>Complete sequence of Shewanella denitrificans OS217.</title>
        <authorList>
            <consortium name="US DOE Joint Genome Institute"/>
            <person name="Copeland A."/>
            <person name="Lucas S."/>
            <person name="Lapidus A."/>
            <person name="Barry K."/>
            <person name="Detter J.C."/>
            <person name="Glavina del Rio T."/>
            <person name="Hammon N."/>
            <person name="Israni S."/>
            <person name="Dalin E."/>
            <person name="Tice H."/>
            <person name="Pitluck S."/>
            <person name="Brettin T."/>
            <person name="Bruce D."/>
            <person name="Han C."/>
            <person name="Tapia R."/>
            <person name="Gilna P."/>
            <person name="Kiss H."/>
            <person name="Schmutz J."/>
            <person name="Larimer F."/>
            <person name="Land M."/>
            <person name="Hauser L."/>
            <person name="Kyrpides N."/>
            <person name="Lykidis A."/>
            <person name="Richardson P."/>
        </authorList>
    </citation>
    <scope>NUCLEOTIDE SEQUENCE [LARGE SCALE GENOMIC DNA]</scope>
    <source>
        <strain evidence="5">OS217 / ATCC BAA-1090 / DSM 15013</strain>
    </source>
</reference>
<name>Q12RT4_SHEDO</name>
<dbReference type="KEGG" id="sdn:Sden_0552"/>
<dbReference type="SUPFAM" id="SSF53383">
    <property type="entry name" value="PLP-dependent transferases"/>
    <property type="match status" value="1"/>
</dbReference>
<dbReference type="EMBL" id="CP000302">
    <property type="protein sequence ID" value="ABE53842.1"/>
    <property type="molecule type" value="Genomic_DNA"/>
</dbReference>
<dbReference type="Proteomes" id="UP000001982">
    <property type="component" value="Chromosome"/>
</dbReference>
<dbReference type="GO" id="GO:0008453">
    <property type="term" value="F:alanine-glyoxylate transaminase activity"/>
    <property type="evidence" value="ECO:0007669"/>
    <property type="project" value="TreeGrafter"/>
</dbReference>
<dbReference type="Gene3D" id="3.90.1150.10">
    <property type="entry name" value="Aspartate Aminotransferase, domain 1"/>
    <property type="match status" value="1"/>
</dbReference>
<dbReference type="OrthoDB" id="9766472at2"/>
<dbReference type="GO" id="GO:0004760">
    <property type="term" value="F:L-serine-pyruvate transaminase activity"/>
    <property type="evidence" value="ECO:0007669"/>
    <property type="project" value="TreeGrafter"/>
</dbReference>
<proteinExistence type="predicted"/>
<dbReference type="STRING" id="318161.Sden_0552"/>
<dbReference type="HOGENOM" id="CLU_027686_0_0_6"/>
<dbReference type="InterPro" id="IPR015424">
    <property type="entry name" value="PyrdxlP-dep_Trfase"/>
</dbReference>